<reference evidence="2 3" key="1">
    <citation type="journal article" date="2020" name="Microorganisms">
        <title>Reliable Identification of Environmental Pseudomonas Isolates Using the rpoD Gene.</title>
        <authorList>
            <consortium name="The Broad Institute Genome Sequencing Platform"/>
            <person name="Girard L."/>
            <person name="Lood C."/>
            <person name="Rokni-Zadeh H."/>
            <person name="van Noort V."/>
            <person name="Lavigne R."/>
            <person name="De Mot R."/>
        </authorList>
    </citation>
    <scope>NUCLEOTIDE SEQUENCE [LARGE SCALE GENOMIC DNA]</scope>
    <source>
        <strain evidence="2 3">RD9SR1</strain>
    </source>
</reference>
<protein>
    <submittedName>
        <fullName evidence="2">McbB family protein</fullName>
    </submittedName>
</protein>
<organism evidence="2 3">
    <name type="scientific">Pseudomonas oryzicola</name>
    <dbReference type="NCBI Taxonomy" id="485876"/>
    <lineage>
        <taxon>Bacteria</taxon>
        <taxon>Pseudomonadati</taxon>
        <taxon>Pseudomonadota</taxon>
        <taxon>Gammaproteobacteria</taxon>
        <taxon>Pseudomonadales</taxon>
        <taxon>Pseudomonadaceae</taxon>
        <taxon>Pseudomonas</taxon>
    </lineage>
</organism>
<accession>A0ABS6QAE9</accession>
<evidence type="ECO:0000313" key="3">
    <source>
        <dbReference type="Proteomes" id="UP000609530"/>
    </source>
</evidence>
<evidence type="ECO:0000313" key="2">
    <source>
        <dbReference type="EMBL" id="MBV4491081.1"/>
    </source>
</evidence>
<evidence type="ECO:0000256" key="1">
    <source>
        <dbReference type="SAM" id="Coils"/>
    </source>
</evidence>
<name>A0ABS6QAE9_9PSED</name>
<proteinExistence type="predicted"/>
<dbReference type="InterPro" id="IPR030956">
    <property type="entry name" value="McbB"/>
</dbReference>
<dbReference type="EMBL" id="JABWRZ020000001">
    <property type="protein sequence ID" value="MBV4491081.1"/>
    <property type="molecule type" value="Genomic_DNA"/>
</dbReference>
<dbReference type="NCBIfam" id="TIGR04424">
    <property type="entry name" value="metallo_McbB"/>
    <property type="match status" value="1"/>
</dbReference>
<dbReference type="RefSeq" id="WP_186677173.1">
    <property type="nucleotide sequence ID" value="NZ_JABWRZ020000001.1"/>
</dbReference>
<sequence>MNQMRIYNYEILNFDQQPTIYSNTGFSKITDPRMVSVLQRLEEKQEETINKAELEQIIKNEQLDPTATVAFLKSLTIIGEPAVSPYFKKTSVFTDWEVSTELKCSLTKRLGGKIQFHTTLPVETIPTDQPTLFIFVYLKLKPKELRTIYTNLAQRNPHCGFSVGFISGRHFHLTAAYIPDVGNPCAFCTLDRIAHYETLRSSQHYWSKIWTFCLTRKIDLPTTKIDEFQNALILGTITSFSHQLTYHQRARRTQDQVLLSRTLDLTSGETTEDCNVHWPFCECLGLKP</sequence>
<dbReference type="Proteomes" id="UP000609530">
    <property type="component" value="Unassembled WGS sequence"/>
</dbReference>
<feature type="coiled-coil region" evidence="1">
    <location>
        <begin position="35"/>
        <end position="64"/>
    </location>
</feature>
<keyword evidence="3" id="KW-1185">Reference proteome</keyword>
<gene>
    <name evidence="2" type="ORF">HU760_010805</name>
</gene>
<keyword evidence="1" id="KW-0175">Coiled coil</keyword>
<comment type="caution">
    <text evidence="2">The sequence shown here is derived from an EMBL/GenBank/DDBJ whole genome shotgun (WGS) entry which is preliminary data.</text>
</comment>